<dbReference type="Gene3D" id="1.10.510.10">
    <property type="entry name" value="Transferase(Phosphotransferase) domain 1"/>
    <property type="match status" value="1"/>
</dbReference>
<comment type="caution">
    <text evidence="24">The sequence shown here is derived from an EMBL/GenBank/DDBJ whole genome shotgun (WGS) entry which is preliminary data.</text>
</comment>
<organism evidence="24 25">
    <name type="scientific">Pyxicephalus adspersus</name>
    <name type="common">African bullfrog</name>
    <dbReference type="NCBI Taxonomy" id="30357"/>
    <lineage>
        <taxon>Eukaryota</taxon>
        <taxon>Metazoa</taxon>
        <taxon>Chordata</taxon>
        <taxon>Craniata</taxon>
        <taxon>Vertebrata</taxon>
        <taxon>Euteleostomi</taxon>
        <taxon>Amphibia</taxon>
        <taxon>Batrachia</taxon>
        <taxon>Anura</taxon>
        <taxon>Neobatrachia</taxon>
        <taxon>Ranoidea</taxon>
        <taxon>Pyxicephalidae</taxon>
        <taxon>Pyxicephalinae</taxon>
        <taxon>Pyxicephalus</taxon>
    </lineage>
</organism>
<evidence type="ECO:0000256" key="4">
    <source>
        <dbReference type="ARBA" id="ARBA00004286"/>
    </source>
</evidence>
<keyword evidence="8" id="KW-0723">Serine/threonine-protein kinase</keyword>
<dbReference type="FunFam" id="3.30.200.20:FF:000409">
    <property type="entry name" value="serine/threonine-protein kinase haspin"/>
    <property type="match status" value="1"/>
</dbReference>
<dbReference type="PROSITE" id="PS00107">
    <property type="entry name" value="PROTEIN_KINASE_ATP"/>
    <property type="match status" value="1"/>
</dbReference>
<evidence type="ECO:0000256" key="7">
    <source>
        <dbReference type="ARBA" id="ARBA00022490"/>
    </source>
</evidence>
<gene>
    <name evidence="24" type="ORF">GDO54_012941</name>
</gene>
<evidence type="ECO:0000256" key="2">
    <source>
        <dbReference type="ARBA" id="ARBA00004123"/>
    </source>
</evidence>
<name>A0AAV3AEL9_PYXAD</name>
<dbReference type="FunFam" id="1.10.510.10:FF:000401">
    <property type="entry name" value="serine/threonine-protein kinase haspin"/>
    <property type="match status" value="1"/>
</dbReference>
<dbReference type="Gene3D" id="3.30.200.20">
    <property type="entry name" value="Phosphorylase Kinase, domain 1"/>
    <property type="match status" value="1"/>
</dbReference>
<dbReference type="EMBL" id="DYDO01000005">
    <property type="protein sequence ID" value="DBA25408.1"/>
    <property type="molecule type" value="Genomic_DNA"/>
</dbReference>
<evidence type="ECO:0000256" key="1">
    <source>
        <dbReference type="ARBA" id="ARBA00001946"/>
    </source>
</evidence>
<dbReference type="GO" id="GO:0005694">
    <property type="term" value="C:chromosome"/>
    <property type="evidence" value="ECO:0007669"/>
    <property type="project" value="UniProtKB-SubCell"/>
</dbReference>
<keyword evidence="25" id="KW-1185">Reference proteome</keyword>
<dbReference type="InterPro" id="IPR024604">
    <property type="entry name" value="GSG2_C"/>
</dbReference>
<dbReference type="GO" id="GO:1901991">
    <property type="term" value="P:negative regulation of mitotic cell cycle phase transition"/>
    <property type="evidence" value="ECO:0007669"/>
    <property type="project" value="UniProtKB-ARBA"/>
</dbReference>
<evidence type="ECO:0000256" key="22">
    <source>
        <dbReference type="SAM" id="MobiDB-lite"/>
    </source>
</evidence>
<dbReference type="GO" id="GO:0005634">
    <property type="term" value="C:nucleus"/>
    <property type="evidence" value="ECO:0007669"/>
    <property type="project" value="UniProtKB-SubCell"/>
</dbReference>
<dbReference type="SMART" id="SM00220">
    <property type="entry name" value="S_TKc"/>
    <property type="match status" value="1"/>
</dbReference>
<feature type="domain" description="Protein kinase" evidence="23">
    <location>
        <begin position="718"/>
        <end position="1032"/>
    </location>
</feature>
<proteinExistence type="predicted"/>
<evidence type="ECO:0000256" key="12">
    <source>
        <dbReference type="ARBA" id="ARBA00022777"/>
    </source>
</evidence>
<keyword evidence="12" id="KW-0418">Kinase</keyword>
<accession>A0AAV3AEL9</accession>
<dbReference type="GO" id="GO:0000278">
    <property type="term" value="P:mitotic cell cycle"/>
    <property type="evidence" value="ECO:0007669"/>
    <property type="project" value="TreeGrafter"/>
</dbReference>
<comment type="catalytic activity">
    <reaction evidence="16">
        <text>L-threonyl-[protein] + ATP = O-phospho-L-threonyl-[protein] + ADP + H(+)</text>
        <dbReference type="Rhea" id="RHEA:46608"/>
        <dbReference type="Rhea" id="RHEA-COMP:11060"/>
        <dbReference type="Rhea" id="RHEA-COMP:11605"/>
        <dbReference type="ChEBI" id="CHEBI:15378"/>
        <dbReference type="ChEBI" id="CHEBI:30013"/>
        <dbReference type="ChEBI" id="CHEBI:30616"/>
        <dbReference type="ChEBI" id="CHEBI:61977"/>
        <dbReference type="ChEBI" id="CHEBI:456216"/>
        <dbReference type="EC" id="2.7.11.1"/>
    </reaction>
</comment>
<reference evidence="24" key="1">
    <citation type="thesis" date="2020" institute="ProQuest LLC" country="789 East Eisenhower Parkway, Ann Arbor, MI, USA">
        <title>Comparative Genomics and Chromosome Evolution.</title>
        <authorList>
            <person name="Mudd A.B."/>
        </authorList>
    </citation>
    <scope>NUCLEOTIDE SEQUENCE</scope>
    <source>
        <strain evidence="24">1538</strain>
        <tissue evidence="24">Blood</tissue>
    </source>
</reference>
<dbReference type="Proteomes" id="UP001181693">
    <property type="component" value="Unassembled WGS sequence"/>
</dbReference>
<evidence type="ECO:0000256" key="17">
    <source>
        <dbReference type="ARBA" id="ARBA00048679"/>
    </source>
</evidence>
<comment type="function">
    <text evidence="18">Serine/threonine-protein kinase that phosphorylates histone H3 at 'Thr-3' (H3T3ph) during mitosis. May act through H3T3ph to both position and modulate activation of AURKB and other components of the chromosomal passenger complex (CPC) at centromeres to ensure proper chromatid cohesion, metaphase alignment and normal progression through the cell cycle.</text>
</comment>
<dbReference type="GO" id="GO:0005819">
    <property type="term" value="C:spindle"/>
    <property type="evidence" value="ECO:0007669"/>
    <property type="project" value="UniProtKB-SubCell"/>
</dbReference>
<dbReference type="PANTHER" id="PTHR24419:SF18">
    <property type="entry name" value="SERINE_THREONINE-PROTEIN KINASE HASPIN"/>
    <property type="match status" value="1"/>
</dbReference>
<evidence type="ECO:0000256" key="13">
    <source>
        <dbReference type="ARBA" id="ARBA00022840"/>
    </source>
</evidence>
<feature type="compositionally biased region" description="Basic residues" evidence="22">
    <location>
        <begin position="63"/>
        <end position="74"/>
    </location>
</feature>
<dbReference type="GO" id="GO:0051276">
    <property type="term" value="P:chromosome organization"/>
    <property type="evidence" value="ECO:0007669"/>
    <property type="project" value="UniProtKB-ARBA"/>
</dbReference>
<feature type="compositionally biased region" description="Low complexity" evidence="22">
    <location>
        <begin position="40"/>
        <end position="54"/>
    </location>
</feature>
<evidence type="ECO:0000313" key="25">
    <source>
        <dbReference type="Proteomes" id="UP001181693"/>
    </source>
</evidence>
<evidence type="ECO:0000259" key="23">
    <source>
        <dbReference type="PROSITE" id="PS50011"/>
    </source>
</evidence>
<dbReference type="GO" id="GO:0035556">
    <property type="term" value="P:intracellular signal transduction"/>
    <property type="evidence" value="ECO:0007669"/>
    <property type="project" value="TreeGrafter"/>
</dbReference>
<feature type="compositionally biased region" description="Basic residues" evidence="22">
    <location>
        <begin position="82"/>
        <end position="96"/>
    </location>
</feature>
<evidence type="ECO:0000256" key="5">
    <source>
        <dbReference type="ARBA" id="ARBA00012513"/>
    </source>
</evidence>
<dbReference type="GO" id="GO:0005524">
    <property type="term" value="F:ATP binding"/>
    <property type="evidence" value="ECO:0007669"/>
    <property type="project" value="UniProtKB-UniRule"/>
</dbReference>
<keyword evidence="7" id="KW-0963">Cytoplasm</keyword>
<keyword evidence="15" id="KW-0539">Nucleus</keyword>
<evidence type="ECO:0000256" key="19">
    <source>
        <dbReference type="ARBA" id="ARBA00069281"/>
    </source>
</evidence>
<evidence type="ECO:0000256" key="21">
    <source>
        <dbReference type="PROSITE-ProRule" id="PRU10141"/>
    </source>
</evidence>
<feature type="region of interest" description="Disordered" evidence="22">
    <location>
        <begin position="136"/>
        <end position="156"/>
    </location>
</feature>
<evidence type="ECO:0000256" key="11">
    <source>
        <dbReference type="ARBA" id="ARBA00022741"/>
    </source>
</evidence>
<feature type="region of interest" description="Disordered" evidence="22">
    <location>
        <begin position="1"/>
        <end position="112"/>
    </location>
</feature>
<evidence type="ECO:0000256" key="8">
    <source>
        <dbReference type="ARBA" id="ARBA00022527"/>
    </source>
</evidence>
<dbReference type="InterPro" id="IPR000719">
    <property type="entry name" value="Prot_kinase_dom"/>
</dbReference>
<dbReference type="Pfam" id="PF12330">
    <property type="entry name" value="Haspin_kinase"/>
    <property type="match status" value="1"/>
</dbReference>
<keyword evidence="6" id="KW-0158">Chromosome</keyword>
<evidence type="ECO:0000256" key="6">
    <source>
        <dbReference type="ARBA" id="ARBA00022454"/>
    </source>
</evidence>
<dbReference type="GO" id="GO:0072354">
    <property type="term" value="F:histone H3T3 kinase activity"/>
    <property type="evidence" value="ECO:0007669"/>
    <property type="project" value="TreeGrafter"/>
</dbReference>
<keyword evidence="10" id="KW-0808">Transferase</keyword>
<dbReference type="SUPFAM" id="SSF56112">
    <property type="entry name" value="Protein kinase-like (PK-like)"/>
    <property type="match status" value="1"/>
</dbReference>
<keyword evidence="13 21" id="KW-0067">ATP-binding</keyword>
<dbReference type="PROSITE" id="PS50011">
    <property type="entry name" value="PROTEIN_KINASE_DOM"/>
    <property type="match status" value="1"/>
</dbReference>
<evidence type="ECO:0000313" key="24">
    <source>
        <dbReference type="EMBL" id="DBA25408.1"/>
    </source>
</evidence>
<dbReference type="InterPro" id="IPR011009">
    <property type="entry name" value="Kinase-like_dom_sf"/>
</dbReference>
<evidence type="ECO:0000256" key="3">
    <source>
        <dbReference type="ARBA" id="ARBA00004186"/>
    </source>
</evidence>
<comment type="cofactor">
    <cofactor evidence="1">
        <name>Mg(2+)</name>
        <dbReference type="ChEBI" id="CHEBI:18420"/>
    </cofactor>
</comment>
<dbReference type="PANTHER" id="PTHR24419">
    <property type="entry name" value="INTERLEUKIN-1 RECEPTOR-ASSOCIATED KINASE"/>
    <property type="match status" value="1"/>
</dbReference>
<keyword evidence="14" id="KW-0206">Cytoskeleton</keyword>
<evidence type="ECO:0000256" key="15">
    <source>
        <dbReference type="ARBA" id="ARBA00023242"/>
    </source>
</evidence>
<dbReference type="GO" id="GO:0005737">
    <property type="term" value="C:cytoplasm"/>
    <property type="evidence" value="ECO:0007669"/>
    <property type="project" value="TreeGrafter"/>
</dbReference>
<evidence type="ECO:0000256" key="14">
    <source>
        <dbReference type="ARBA" id="ARBA00023212"/>
    </source>
</evidence>
<dbReference type="AlphaFoldDB" id="A0AAV3AEL9"/>
<comment type="catalytic activity">
    <reaction evidence="17">
        <text>L-seryl-[protein] + ATP = O-phospho-L-seryl-[protein] + ADP + H(+)</text>
        <dbReference type="Rhea" id="RHEA:17989"/>
        <dbReference type="Rhea" id="RHEA-COMP:9863"/>
        <dbReference type="Rhea" id="RHEA-COMP:11604"/>
        <dbReference type="ChEBI" id="CHEBI:15378"/>
        <dbReference type="ChEBI" id="CHEBI:29999"/>
        <dbReference type="ChEBI" id="CHEBI:30616"/>
        <dbReference type="ChEBI" id="CHEBI:83421"/>
        <dbReference type="ChEBI" id="CHEBI:456216"/>
        <dbReference type="EC" id="2.7.11.1"/>
    </reaction>
</comment>
<comment type="subcellular location">
    <subcellularLocation>
        <location evidence="4">Chromosome</location>
    </subcellularLocation>
    <subcellularLocation>
        <location evidence="3">Cytoplasm</location>
        <location evidence="3">Cytoskeleton</location>
        <location evidence="3">Spindle</location>
    </subcellularLocation>
    <subcellularLocation>
        <location evidence="2">Nucleus</location>
    </subcellularLocation>
</comment>
<dbReference type="InterPro" id="IPR017441">
    <property type="entry name" value="Protein_kinase_ATP_BS"/>
</dbReference>
<keyword evidence="11 21" id="KW-0547">Nucleotide-binding</keyword>
<evidence type="ECO:0000256" key="20">
    <source>
        <dbReference type="ARBA" id="ARBA00081741"/>
    </source>
</evidence>
<evidence type="ECO:0000256" key="18">
    <source>
        <dbReference type="ARBA" id="ARBA00053811"/>
    </source>
</evidence>
<evidence type="ECO:0000256" key="10">
    <source>
        <dbReference type="ARBA" id="ARBA00022679"/>
    </source>
</evidence>
<sequence>MAERPSSGRGGVIRTYGRLHPVRRLQQQKWLSPATDRNHLFSSSSSSSHLSSPSDDSDFLPAKSKKKANCTKRLKPPEKTAISRKKRKKKNPHTSKQKSDSPSELSDKENEIIPARSSPLIFTTPFRKFVTFRRKAPPVSMKPPSGRPKREACTSLSSDSFHDFETKKKRKRSMNVISILDSSTDTLASPLQKAPLLSSTPSVLLTAIPRTEKSFVRQLALCEPLEESVIICCSEPNSTDGVEKEALLHGDITRRMAQLKSLDIISANREDENRVGQQCSRTDGKNYMGVSELGSPINDSSADGPGSGVKCLSIKMPHGKSSLCLLSPVLGTPSLICLDDKNENHSKQDNSIFCASPELFSADDLPHINDTSSLYQSGKTSVMDFLANKDTRLDCSPSNGFLNEISEDKWKNFKRKSFQPVVRLNSDSVAEYLQRQNKILQEDCPQKVQLQKINVDNLILPMRDMNLRQMQPVVQLDRHSVNKYFKDKNLSKTKRTEPLLHLHSFGTNLTSPSLAMGMKTPLVTSSMPKGRILNSAAHQETTGRKVCISGFSVKRWGNCRKKATKAQQQLSFQDYGDSSLLRCKADFSNCGAPSPLLFSSSLLTSSFLNSSAVKNLDLSTDSFFVRDPQKDHQRWARLRAALSLHRKKKVEAGLPSNQPTDRKYGNQNAHGNNSSLLLLSPFQSSLSCDELTDAEKVLAECQQEKPISFHQCLSQDQLHRCQKVGEGVYGEVFRTLRGKEVVALKIIPIEGAQKVNGEHQKSFAEILPEIIISKELSLLSRGDINTTSGFIKLHSAFCVKGSYPMELLAAWDDFAEQKGTENERPDMFGEEQLFMILEFEFGGDDLERMSSKIPSVSASRSILHQVTTALAVAEEELRFEHRDLHWGNLLIEKTSAQVLSASLQGKIFHIPSAGVQVKIIDYTLSRLDKDGLTVFCDLSADEDLFLGEGDLQFDVYRNMREENKNSWSLYRPHSNVLWLHYLCDKLLSEVQYVRKPTSASYQRELRKLRDFRREVQHFNSATDVLQRSKLFN</sequence>
<feature type="compositionally biased region" description="Basic and acidic residues" evidence="22">
    <location>
        <begin position="97"/>
        <end position="111"/>
    </location>
</feature>
<feature type="binding site" evidence="21">
    <location>
        <position position="745"/>
    </location>
    <ligand>
        <name>ATP</name>
        <dbReference type="ChEBI" id="CHEBI:30616"/>
    </ligand>
</feature>
<evidence type="ECO:0000256" key="16">
    <source>
        <dbReference type="ARBA" id="ARBA00047899"/>
    </source>
</evidence>
<dbReference type="EC" id="2.7.11.1" evidence="5"/>
<evidence type="ECO:0000256" key="9">
    <source>
        <dbReference type="ARBA" id="ARBA00022553"/>
    </source>
</evidence>
<keyword evidence="9" id="KW-0597">Phosphoprotein</keyword>
<dbReference type="SMART" id="SM01331">
    <property type="entry name" value="DUF3635"/>
    <property type="match status" value="1"/>
</dbReference>
<protein>
    <recommendedName>
        <fullName evidence="19">Serine/threonine-protein kinase haspin</fullName>
        <ecNumber evidence="5">2.7.11.1</ecNumber>
    </recommendedName>
    <alternativeName>
        <fullName evidence="20">Germ cell-specific gene 2 protein</fullName>
    </alternativeName>
</protein>